<dbReference type="Gene3D" id="2.40.10.10">
    <property type="entry name" value="Trypsin-like serine proteases"/>
    <property type="match status" value="2"/>
</dbReference>
<keyword evidence="2" id="KW-0378">Hydrolase</keyword>
<dbReference type="VEuPathDB" id="VectorBase:CSON005566"/>
<keyword evidence="1" id="KW-0645">Protease</keyword>
<evidence type="ECO:0000256" key="3">
    <source>
        <dbReference type="ARBA" id="ARBA00022825"/>
    </source>
</evidence>
<evidence type="ECO:0000256" key="4">
    <source>
        <dbReference type="ARBA" id="ARBA00023157"/>
    </source>
</evidence>
<evidence type="ECO:0000259" key="7">
    <source>
        <dbReference type="PROSITE" id="PS50240"/>
    </source>
</evidence>
<evidence type="ECO:0000256" key="1">
    <source>
        <dbReference type="ARBA" id="ARBA00022670"/>
    </source>
</evidence>
<keyword evidence="4" id="KW-1015">Disulfide bond</keyword>
<sequence length="246" mass="27080">MNRVLLLFLTITLIFFAQVKCARETRLTGDLQAKPGQFPYQVSFRNHVNKHICGGSILNSKWILTAASSLDESQPENIKIVVGSTLLDEGGIEYKLKQIRLHPEFDNVTLENDIALVETINEIEFGEFVQPIKLVDQKELFGEVVLSGWGRVSTNGNIPNNLMYLITEIFPHEKCALKITVNKDTLCTFTGAGTGSCFGDTGSPLVVPGYGQVGVNSFVVGGCGNGYPDGYTSVFYHRDWILSNIA</sequence>
<dbReference type="SMART" id="SM00020">
    <property type="entry name" value="Tryp_SPc"/>
    <property type="match status" value="1"/>
</dbReference>
<feature type="chain" id="PRO_5033342610" evidence="6">
    <location>
        <begin position="22"/>
        <end position="246"/>
    </location>
</feature>
<dbReference type="InterPro" id="IPR009003">
    <property type="entry name" value="Peptidase_S1_PA"/>
</dbReference>
<evidence type="ECO:0000313" key="8">
    <source>
        <dbReference type="EMBL" id="SSX01487.1"/>
    </source>
</evidence>
<proteinExistence type="inferred from homology"/>
<keyword evidence="6" id="KW-0732">Signal</keyword>
<dbReference type="AlphaFoldDB" id="A0A336KAP2"/>
<feature type="domain" description="Peptidase S1" evidence="7">
    <location>
        <begin position="27"/>
        <end position="246"/>
    </location>
</feature>
<dbReference type="PANTHER" id="PTHR24276">
    <property type="entry name" value="POLYSERASE-RELATED"/>
    <property type="match status" value="1"/>
</dbReference>
<dbReference type="InterPro" id="IPR050430">
    <property type="entry name" value="Peptidase_S1"/>
</dbReference>
<dbReference type="InterPro" id="IPR001314">
    <property type="entry name" value="Peptidase_S1A"/>
</dbReference>
<dbReference type="InterPro" id="IPR043504">
    <property type="entry name" value="Peptidase_S1_PA_chymotrypsin"/>
</dbReference>
<dbReference type="PRINTS" id="PR00722">
    <property type="entry name" value="CHYMOTRYPSIN"/>
</dbReference>
<dbReference type="GO" id="GO:0004252">
    <property type="term" value="F:serine-type endopeptidase activity"/>
    <property type="evidence" value="ECO:0007669"/>
    <property type="project" value="InterPro"/>
</dbReference>
<gene>
    <name evidence="8" type="primary">CSON005566</name>
</gene>
<name>A0A336KAP2_CULSO</name>
<organism evidence="8">
    <name type="scientific">Culicoides sonorensis</name>
    <name type="common">Biting midge</name>
    <dbReference type="NCBI Taxonomy" id="179676"/>
    <lineage>
        <taxon>Eukaryota</taxon>
        <taxon>Metazoa</taxon>
        <taxon>Ecdysozoa</taxon>
        <taxon>Arthropoda</taxon>
        <taxon>Hexapoda</taxon>
        <taxon>Insecta</taxon>
        <taxon>Pterygota</taxon>
        <taxon>Neoptera</taxon>
        <taxon>Endopterygota</taxon>
        <taxon>Diptera</taxon>
        <taxon>Nematocera</taxon>
        <taxon>Chironomoidea</taxon>
        <taxon>Ceratopogonidae</taxon>
        <taxon>Ceratopogoninae</taxon>
        <taxon>Culicoides</taxon>
        <taxon>Monoculicoides</taxon>
    </lineage>
</organism>
<dbReference type="PANTHER" id="PTHR24276:SF96">
    <property type="entry name" value="PEPTIDASE S1 DOMAIN-CONTAINING PROTEIN"/>
    <property type="match status" value="1"/>
</dbReference>
<dbReference type="EMBL" id="UFQS01000218">
    <property type="protein sequence ID" value="SSX01487.1"/>
    <property type="molecule type" value="Genomic_DNA"/>
</dbReference>
<dbReference type="PROSITE" id="PS50240">
    <property type="entry name" value="TRYPSIN_DOM"/>
    <property type="match status" value="1"/>
</dbReference>
<dbReference type="EMBL" id="UFQT01000218">
    <property type="protein sequence ID" value="SSX21867.1"/>
    <property type="molecule type" value="Genomic_DNA"/>
</dbReference>
<dbReference type="GO" id="GO:0006508">
    <property type="term" value="P:proteolysis"/>
    <property type="evidence" value="ECO:0007669"/>
    <property type="project" value="UniProtKB-KW"/>
</dbReference>
<dbReference type="CDD" id="cd00190">
    <property type="entry name" value="Tryp_SPc"/>
    <property type="match status" value="1"/>
</dbReference>
<evidence type="ECO:0000256" key="2">
    <source>
        <dbReference type="ARBA" id="ARBA00022801"/>
    </source>
</evidence>
<feature type="signal peptide" evidence="6">
    <location>
        <begin position="1"/>
        <end position="21"/>
    </location>
</feature>
<dbReference type="FunFam" id="2.40.10.10:FF:000068">
    <property type="entry name" value="transmembrane protease serine 2"/>
    <property type="match status" value="1"/>
</dbReference>
<dbReference type="SUPFAM" id="SSF50494">
    <property type="entry name" value="Trypsin-like serine proteases"/>
    <property type="match status" value="1"/>
</dbReference>
<protein>
    <submittedName>
        <fullName evidence="8">CSON005566 protein</fullName>
    </submittedName>
</protein>
<dbReference type="OMA" id="YERVYSH"/>
<reference evidence="8" key="1">
    <citation type="submission" date="2018-04" db="EMBL/GenBank/DDBJ databases">
        <authorList>
            <person name="Go L.Y."/>
            <person name="Mitchell J.A."/>
        </authorList>
    </citation>
    <scope>NUCLEOTIDE SEQUENCE</scope>
    <source>
        <tissue evidence="8">Whole organism</tissue>
    </source>
</reference>
<comment type="similarity">
    <text evidence="5">Belongs to the peptidase S1 family. CLIP subfamily.</text>
</comment>
<evidence type="ECO:0000256" key="6">
    <source>
        <dbReference type="SAM" id="SignalP"/>
    </source>
</evidence>
<evidence type="ECO:0000256" key="5">
    <source>
        <dbReference type="ARBA" id="ARBA00024195"/>
    </source>
</evidence>
<dbReference type="InterPro" id="IPR001254">
    <property type="entry name" value="Trypsin_dom"/>
</dbReference>
<reference evidence="9" key="2">
    <citation type="submission" date="2018-07" db="EMBL/GenBank/DDBJ databases">
        <authorList>
            <person name="Quirk P.G."/>
            <person name="Krulwich T.A."/>
        </authorList>
    </citation>
    <scope>NUCLEOTIDE SEQUENCE</scope>
</reference>
<accession>A0A336KAP2</accession>
<evidence type="ECO:0000313" key="9">
    <source>
        <dbReference type="EMBL" id="SSX21867.1"/>
    </source>
</evidence>
<dbReference type="Pfam" id="PF00089">
    <property type="entry name" value="Trypsin"/>
    <property type="match status" value="1"/>
</dbReference>
<keyword evidence="3" id="KW-0720">Serine protease</keyword>